<dbReference type="OrthoDB" id="3297400at2"/>
<evidence type="ECO:0000259" key="3">
    <source>
        <dbReference type="PROSITE" id="PS50801"/>
    </source>
</evidence>
<dbReference type="EMBL" id="BOOI01000069">
    <property type="protein sequence ID" value="GIH87903.1"/>
    <property type="molecule type" value="Genomic_DNA"/>
</dbReference>
<dbReference type="InterPro" id="IPR002645">
    <property type="entry name" value="STAS_dom"/>
</dbReference>
<dbReference type="InterPro" id="IPR036513">
    <property type="entry name" value="STAS_dom_sf"/>
</dbReference>
<comment type="caution">
    <text evidence="4">The sequence shown here is derived from an EMBL/GenBank/DDBJ whole genome shotgun (WGS) entry which is preliminary data.</text>
</comment>
<evidence type="ECO:0000256" key="1">
    <source>
        <dbReference type="ARBA" id="ARBA00009013"/>
    </source>
</evidence>
<comment type="similarity">
    <text evidence="1 2">Belongs to the anti-sigma-factor antagonist family.</text>
</comment>
<dbReference type="AlphaFoldDB" id="A0A8J3WG02"/>
<dbReference type="PROSITE" id="PS50801">
    <property type="entry name" value="STAS"/>
    <property type="match status" value="1"/>
</dbReference>
<keyword evidence="5" id="KW-1185">Reference proteome</keyword>
<dbReference type="PANTHER" id="PTHR33495:SF2">
    <property type="entry name" value="ANTI-SIGMA FACTOR ANTAGONIST TM_1081-RELATED"/>
    <property type="match status" value="1"/>
</dbReference>
<dbReference type="PANTHER" id="PTHR33495">
    <property type="entry name" value="ANTI-SIGMA FACTOR ANTAGONIST TM_1081-RELATED-RELATED"/>
    <property type="match status" value="1"/>
</dbReference>
<dbReference type="RefSeq" id="WP_068923612.1">
    <property type="nucleotide sequence ID" value="NZ_BMQP01000046.1"/>
</dbReference>
<dbReference type="SUPFAM" id="SSF52091">
    <property type="entry name" value="SpoIIaa-like"/>
    <property type="match status" value="1"/>
</dbReference>
<feature type="domain" description="STAS" evidence="3">
    <location>
        <begin position="13"/>
        <end position="123"/>
    </location>
</feature>
<protein>
    <recommendedName>
        <fullName evidence="2">Anti-sigma factor antagonist</fullName>
    </recommendedName>
</protein>
<proteinExistence type="inferred from homology"/>
<dbReference type="GO" id="GO:0043856">
    <property type="term" value="F:anti-sigma factor antagonist activity"/>
    <property type="evidence" value="ECO:0007669"/>
    <property type="project" value="InterPro"/>
</dbReference>
<reference evidence="4" key="1">
    <citation type="submission" date="2021-01" db="EMBL/GenBank/DDBJ databases">
        <title>Whole genome shotgun sequence of Planobispora rosea NBRC 15558.</title>
        <authorList>
            <person name="Komaki H."/>
            <person name="Tamura T."/>
        </authorList>
    </citation>
    <scope>NUCLEOTIDE SEQUENCE</scope>
    <source>
        <strain evidence="4">NBRC 15558</strain>
    </source>
</reference>
<dbReference type="Pfam" id="PF01740">
    <property type="entry name" value="STAS"/>
    <property type="match status" value="1"/>
</dbReference>
<dbReference type="NCBIfam" id="TIGR00377">
    <property type="entry name" value="ant_ant_sig"/>
    <property type="match status" value="1"/>
</dbReference>
<evidence type="ECO:0000256" key="2">
    <source>
        <dbReference type="RuleBase" id="RU003749"/>
    </source>
</evidence>
<organism evidence="4 5">
    <name type="scientific">Planobispora rosea</name>
    <dbReference type="NCBI Taxonomy" id="35762"/>
    <lineage>
        <taxon>Bacteria</taxon>
        <taxon>Bacillati</taxon>
        <taxon>Actinomycetota</taxon>
        <taxon>Actinomycetes</taxon>
        <taxon>Streptosporangiales</taxon>
        <taxon>Streptosporangiaceae</taxon>
        <taxon>Planobispora</taxon>
    </lineage>
</organism>
<gene>
    <name evidence="4" type="primary">rsbV_8</name>
    <name evidence="4" type="ORF">Pro02_63110</name>
</gene>
<dbReference type="InterPro" id="IPR003658">
    <property type="entry name" value="Anti-sigma_ant"/>
</dbReference>
<accession>A0A8J3WG02</accession>
<evidence type="ECO:0000313" key="5">
    <source>
        <dbReference type="Proteomes" id="UP000655044"/>
    </source>
</evidence>
<sequence length="127" mass="13214">MSARIGPAHGRPFSVSPVQHGAVTVAHLTGELDPSTVPTLREAVEPLWERADVAAVVLDAAGVTFCDSTGISALIGIRRQSQAAGKRLVLSGVHGTLARFLTITGLRQAFEIHDSVQQAIRAASPGA</sequence>
<name>A0A8J3WG02_PLARO</name>
<dbReference type="CDD" id="cd07043">
    <property type="entry name" value="STAS_anti-anti-sigma_factors"/>
    <property type="match status" value="1"/>
</dbReference>
<evidence type="ECO:0000313" key="4">
    <source>
        <dbReference type="EMBL" id="GIH87903.1"/>
    </source>
</evidence>
<dbReference type="Gene3D" id="3.30.750.24">
    <property type="entry name" value="STAS domain"/>
    <property type="match status" value="1"/>
</dbReference>
<dbReference type="Proteomes" id="UP000655044">
    <property type="component" value="Unassembled WGS sequence"/>
</dbReference>